<dbReference type="AlphaFoldDB" id="A0A6A8AGI9"/>
<evidence type="ECO:0000313" key="2">
    <source>
        <dbReference type="EMBL" id="MQY48336.1"/>
    </source>
</evidence>
<keyword evidence="3" id="KW-1185">Reference proteome</keyword>
<comment type="caution">
    <text evidence="2">The sequence shown here is derived from an EMBL/GenBank/DDBJ whole genome shotgun (WGS) entry which is preliminary data.</text>
</comment>
<reference evidence="2 3" key="1">
    <citation type="submission" date="2019-11" db="EMBL/GenBank/DDBJ databases">
        <title>Genome analysis of Rhizobacterium cereale a novel genus and species isolated from maize roots in North Spain.</title>
        <authorList>
            <person name="Menendez E."/>
            <person name="Flores-Felix J.D."/>
            <person name="Ramirez-Bahena M.-H."/>
            <person name="Igual J.M."/>
            <person name="Garcia-Fraile P."/>
            <person name="Peix A."/>
            <person name="Velazquez E."/>
        </authorList>
    </citation>
    <scope>NUCLEOTIDE SEQUENCE [LARGE SCALE GENOMIC DNA]</scope>
    <source>
        <strain evidence="2 3">RZME27</strain>
    </source>
</reference>
<feature type="region of interest" description="Disordered" evidence="1">
    <location>
        <begin position="180"/>
        <end position="206"/>
    </location>
</feature>
<protein>
    <submittedName>
        <fullName evidence="2">5' DNA nuclease</fullName>
    </submittedName>
</protein>
<dbReference type="Gene3D" id="1.10.150.20">
    <property type="entry name" value="5' to 3' exonuclease, C-terminal subdomain"/>
    <property type="match status" value="1"/>
</dbReference>
<name>A0A6A8AGI9_9HYPH</name>
<accession>A0A6A8AGI9</accession>
<feature type="compositionally biased region" description="Low complexity" evidence="1">
    <location>
        <begin position="98"/>
        <end position="112"/>
    </location>
</feature>
<evidence type="ECO:0000313" key="3">
    <source>
        <dbReference type="Proteomes" id="UP000435138"/>
    </source>
</evidence>
<sequence>MTSPEEKHAGQGASTAKPAFGSSWPGFDPASLTLNPMMANPAAAMAAMTQIGIELQTQFATAMFGMMQNAMDASQRLHRTLEDMAREPAATEAEKAEAPAPTATKTRTAKAAQPEAKDDLKRISGLGPKIETKLNGLGVTTLAEIAGWSAEQAARVDAELGLDGRVTRDDWVGQAQKLGGTLTSGAQELPPVGTQARKTGGRKNRT</sequence>
<dbReference type="Proteomes" id="UP000435138">
    <property type="component" value="Unassembled WGS sequence"/>
</dbReference>
<dbReference type="EMBL" id="WIXI01000047">
    <property type="protein sequence ID" value="MQY48336.1"/>
    <property type="molecule type" value="Genomic_DNA"/>
</dbReference>
<gene>
    <name evidence="2" type="ORF">GAO09_20080</name>
</gene>
<dbReference type="RefSeq" id="WP_153356524.1">
    <property type="nucleotide sequence ID" value="NZ_JAYKOO010000005.1"/>
</dbReference>
<organism evidence="2 3">
    <name type="scientific">Endobacterium cereale</name>
    <dbReference type="NCBI Taxonomy" id="2663029"/>
    <lineage>
        <taxon>Bacteria</taxon>
        <taxon>Pseudomonadati</taxon>
        <taxon>Pseudomonadota</taxon>
        <taxon>Alphaproteobacteria</taxon>
        <taxon>Hyphomicrobiales</taxon>
        <taxon>Rhizobiaceae</taxon>
        <taxon>Endobacterium</taxon>
    </lineage>
</organism>
<feature type="region of interest" description="Disordered" evidence="1">
    <location>
        <begin position="86"/>
        <end position="117"/>
    </location>
</feature>
<feature type="region of interest" description="Disordered" evidence="1">
    <location>
        <begin position="1"/>
        <end position="23"/>
    </location>
</feature>
<proteinExistence type="predicted"/>
<evidence type="ECO:0000256" key="1">
    <source>
        <dbReference type="SAM" id="MobiDB-lite"/>
    </source>
</evidence>